<sequence length="1202" mass="129443">MFKGTYFLKNLSHLRPTLLPGGFLFFVMILSACTAELEISDVQSSTPFFTQKPTAFSSSTSATFHFKAANSVIKSYKCSLDQSDWYDCSSPQTLSGLSHGAHEFKVQSFEAQGILAGESSFQWTVDTDLPSLTVTQNPTALNNSSTALFNFVAADVTSPIKGYQCKHTSLTQPAGSFETCSPLVPLVGLIEDVHTYAIKAMDEAGNQSAEYTYTWTVDLTPPAVQITGKPATATTSASATFNFTNTETGGGVFDGYQCKIDTDDYADCVSGQAYASLSQGAHSFSIRAKDTAGNVSSPIIYNWIVDSGTVTLSSFTIANNAATIGLAYTTTQMTASSAFAAITGMRFSELADFSDTTWVPYSASGTTTLKNPGGLKTIYAQVRNAAGTVSNTLTDTVTLDLGNPPLVYLTSPVGGQTYAPGATVNIEWSCSPGAGPIPLATNPISLIQYTVDDGISFHTISTNRPNNLSATTGNYSWVVPSQTPTGQTVSATTPLKILISCVSDAGVVTSAISNAVNSQWTVLVGEPGNLSNGVHMNAADLTANATTGMYGFFADSLNRIYYTKFNSISTVNSETGLVSTWMGEPFSLACDPANGKFSSPMILDINESDEMLVLSLPCSQLFRIRISDKTVLWSKTLPEIKINSLVLNKEQASSIRYVKTGHLFYFSNEAFWMVDVNSADKNPVLVMGTPGTCGTMGAVDTMADISPIPCPTSDLYLTLLRPDLNKIWVQINGSTFELHKQAAYGKYKIARVGMTTGTWNTFFNRCTQVAGLPGKLYCLRAQYEGNKLAYFDLATETWSASFNLDKHYKNMSTIFYMGAAKDFIYAFSTTTNELFKVVDDSGTFTNSMVAGVPFFTFGNGTDPSKTAFTQISSIAYEPDSQYLYVRGPRHLRRLHINTSVPGSEAIDHIATGYHASAGNSSAYASLTISGTGIAAFSQIAGTPANLWSSYGMSTWDASTLEYNLTVGPSYYHATPASSAYPAVDVGQFNTTNTGYNLHSYRKIATFLPNNKLYFYGSSGLLDEANLWIFESDKDTGKIKPVVGGAGASNYVATDHGQNAWGAYLSDISGLQANADGDLLIFDGWRLRKVTIATESANPKIYDLTNFAALPNKPTIASWNHAVHDTATGWSYFVTHTEGTTQGQVWAAHPDEGFVQISTTGWVLPSRLSTFRPITLQITPLGLLLLDTTKKRILKTALFPTPL</sequence>
<dbReference type="PANTHER" id="PTHR34677:SF3">
    <property type="entry name" value="BACTERIAL IG-LIKE DOMAIN-CONTAINING PROTEIN"/>
    <property type="match status" value="1"/>
</dbReference>
<dbReference type="PANTHER" id="PTHR34677">
    <property type="match status" value="1"/>
</dbReference>
<protein>
    <submittedName>
        <fullName evidence="1">Hemagglutinin</fullName>
    </submittedName>
</protein>
<name>A0A1Z3N7P9_BDEBC</name>
<evidence type="ECO:0000313" key="2">
    <source>
        <dbReference type="Proteomes" id="UP000197003"/>
    </source>
</evidence>
<proteinExistence type="predicted"/>
<dbReference type="Proteomes" id="UP000197003">
    <property type="component" value="Chromosome"/>
</dbReference>
<evidence type="ECO:0000313" key="1">
    <source>
        <dbReference type="EMBL" id="ASD63467.1"/>
    </source>
</evidence>
<organism evidence="1 2">
    <name type="scientific">Bdellovibrio bacteriovorus</name>
    <dbReference type="NCBI Taxonomy" id="959"/>
    <lineage>
        <taxon>Bacteria</taxon>
        <taxon>Pseudomonadati</taxon>
        <taxon>Bdellovibrionota</taxon>
        <taxon>Bdellovibrionia</taxon>
        <taxon>Bdellovibrionales</taxon>
        <taxon>Pseudobdellovibrionaceae</taxon>
        <taxon>Bdellovibrio</taxon>
    </lineage>
</organism>
<gene>
    <name evidence="1" type="ORF">B9G79_07735</name>
</gene>
<dbReference type="RefSeq" id="WP_088565003.1">
    <property type="nucleotide sequence ID" value="NZ_CP020946.1"/>
</dbReference>
<accession>A0A1Z3N7P9</accession>
<dbReference type="AlphaFoldDB" id="A0A1Z3N7P9"/>
<dbReference type="OrthoDB" id="5287718at2"/>
<dbReference type="PROSITE" id="PS51257">
    <property type="entry name" value="PROKAR_LIPOPROTEIN"/>
    <property type="match status" value="1"/>
</dbReference>
<reference evidence="1 2" key="1">
    <citation type="submission" date="2017-04" db="EMBL/GenBank/DDBJ databases">
        <title>Whole genome sequence of Bdellovibrio bacteriovorus strain SSB218315.</title>
        <authorList>
            <person name="Oyedara O."/>
            <person name="Rodriguez-Perez M.A."/>
        </authorList>
    </citation>
    <scope>NUCLEOTIDE SEQUENCE [LARGE SCALE GENOMIC DNA]</scope>
    <source>
        <strain evidence="1 2">SSB218315</strain>
    </source>
</reference>
<dbReference type="EMBL" id="CP020946">
    <property type="protein sequence ID" value="ASD63467.1"/>
    <property type="molecule type" value="Genomic_DNA"/>
</dbReference>
<dbReference type="SUPFAM" id="SSF75011">
    <property type="entry name" value="3-carboxy-cis,cis-mucoante lactonizing enzyme"/>
    <property type="match status" value="1"/>
</dbReference>